<dbReference type="Gene3D" id="1.20.120.1750">
    <property type="match status" value="1"/>
</dbReference>
<feature type="domain" description="RING-type" evidence="10">
    <location>
        <begin position="252"/>
        <end position="480"/>
    </location>
</feature>
<dbReference type="GO" id="GO:0016567">
    <property type="term" value="P:protein ubiquitination"/>
    <property type="evidence" value="ECO:0007669"/>
    <property type="project" value="InterPro"/>
</dbReference>
<evidence type="ECO:0000256" key="5">
    <source>
        <dbReference type="ARBA" id="ARBA00022737"/>
    </source>
</evidence>
<keyword evidence="8" id="KW-0862">Zinc</keyword>
<comment type="catalytic activity">
    <reaction evidence="1">
        <text>[E2 ubiquitin-conjugating enzyme]-S-ubiquitinyl-L-cysteine + [acceptor protein]-L-lysine = [E2 ubiquitin-conjugating enzyme]-L-cysteine + [acceptor protein]-N(6)-ubiquitinyl-L-lysine.</text>
        <dbReference type="EC" id="2.3.2.31"/>
    </reaction>
</comment>
<name>A0A162Y5L1_DIDRA</name>
<dbReference type="GO" id="GO:0061630">
    <property type="term" value="F:ubiquitin protein ligase activity"/>
    <property type="evidence" value="ECO:0007669"/>
    <property type="project" value="UniProtKB-EC"/>
</dbReference>
<evidence type="ECO:0000256" key="1">
    <source>
        <dbReference type="ARBA" id="ARBA00001798"/>
    </source>
</evidence>
<keyword evidence="3" id="KW-0808">Transferase</keyword>
<comment type="caution">
    <text evidence="11">The sequence shown here is derived from an EMBL/GenBank/DDBJ whole genome shotgun (WGS) entry which is preliminary data.</text>
</comment>
<dbReference type="PROSITE" id="PS51873">
    <property type="entry name" value="TRIAD"/>
    <property type="match status" value="1"/>
</dbReference>
<accession>A0A162Y5L1</accession>
<dbReference type="InterPro" id="IPR044066">
    <property type="entry name" value="TRIAD_supradom"/>
</dbReference>
<evidence type="ECO:0000256" key="9">
    <source>
        <dbReference type="SAM" id="MobiDB-lite"/>
    </source>
</evidence>
<evidence type="ECO:0000256" key="3">
    <source>
        <dbReference type="ARBA" id="ARBA00022679"/>
    </source>
</evidence>
<dbReference type="Proteomes" id="UP000076837">
    <property type="component" value="Unassembled WGS sequence"/>
</dbReference>
<feature type="region of interest" description="Disordered" evidence="9">
    <location>
        <begin position="159"/>
        <end position="190"/>
    </location>
</feature>
<evidence type="ECO:0000256" key="4">
    <source>
        <dbReference type="ARBA" id="ARBA00022723"/>
    </source>
</evidence>
<dbReference type="SUPFAM" id="SSF57850">
    <property type="entry name" value="RING/U-box"/>
    <property type="match status" value="3"/>
</dbReference>
<proteinExistence type="predicted"/>
<keyword evidence="5" id="KW-0677">Repeat</keyword>
<feature type="region of interest" description="Disordered" evidence="9">
    <location>
        <begin position="396"/>
        <end position="416"/>
    </location>
</feature>
<evidence type="ECO:0000256" key="8">
    <source>
        <dbReference type="ARBA" id="ARBA00022833"/>
    </source>
</evidence>
<evidence type="ECO:0000313" key="12">
    <source>
        <dbReference type="Proteomes" id="UP000076837"/>
    </source>
</evidence>
<dbReference type="AlphaFoldDB" id="A0A162Y5L1"/>
<feature type="compositionally biased region" description="Polar residues" evidence="9">
    <location>
        <begin position="159"/>
        <end position="169"/>
    </location>
</feature>
<dbReference type="InterPro" id="IPR013083">
    <property type="entry name" value="Znf_RING/FYVE/PHD"/>
</dbReference>
<dbReference type="InterPro" id="IPR002867">
    <property type="entry name" value="IBR_dom"/>
</dbReference>
<protein>
    <recommendedName>
        <fullName evidence="2">RBR-type E3 ubiquitin transferase</fullName>
        <ecNumber evidence="2">2.3.2.31</ecNumber>
    </recommendedName>
</protein>
<evidence type="ECO:0000256" key="6">
    <source>
        <dbReference type="ARBA" id="ARBA00022771"/>
    </source>
</evidence>
<keyword evidence="4" id="KW-0479">Metal-binding</keyword>
<keyword evidence="12" id="KW-1185">Reference proteome</keyword>
<sequence>MDMSRLSTEALRQELRLRQARLAVPLERRCSKRPPTFEVQNHSDDDSLFVPERRTNFDHKNTFSFTEGSKQHQFFPLQSMIERKRRRSRSPEVRVSVPCADRDSQFSATQQLRPGVDLANKSYLETDASRFQSPAQQEEEDRRLAERLQAEEDLLFAETQSRNYPSATQALHKDDRQSAAGSRSDPVDLDLITSSSAYPREVRNRLIGNQIGKQGYKPTLFQSKTDDAAMALQLHKEERQAQEERNRQAALQNHDCAVCGDNTLLIALPSLSSCSHQPEACGGCYALWIASQLEANGWQEVKCPGMSCKVNLTYEEIKAFASEDVFERYDTFKARDALALDPNFRWCRAEGCASGQIHDSEEVGNTFICVECDARFCLVHEGTYHDDETCEAYEYRTSRQEERDERKRDEEASEEAVGKLTKKCPKETCGSPIEKNGGCNHMTCKSTTLPSCPAEETDHLQAGSASTTSASSAWEAIGIVAGICMRKGRSSLLLWPSVSKHARDWKPRR</sequence>
<evidence type="ECO:0000313" key="11">
    <source>
        <dbReference type="EMBL" id="KZM19837.1"/>
    </source>
</evidence>
<evidence type="ECO:0000256" key="7">
    <source>
        <dbReference type="ARBA" id="ARBA00022786"/>
    </source>
</evidence>
<dbReference type="STRING" id="5454.A0A162Y5L1"/>
<dbReference type="EMBL" id="JYNV01000290">
    <property type="protein sequence ID" value="KZM19837.1"/>
    <property type="molecule type" value="Genomic_DNA"/>
</dbReference>
<dbReference type="Gene3D" id="3.30.40.10">
    <property type="entry name" value="Zinc/RING finger domain, C3HC4 (zinc finger)"/>
    <property type="match status" value="1"/>
</dbReference>
<keyword evidence="7" id="KW-0833">Ubl conjugation pathway</keyword>
<dbReference type="OrthoDB" id="1431934at2759"/>
<dbReference type="PANTHER" id="PTHR11685">
    <property type="entry name" value="RBR FAMILY RING FINGER AND IBR DOMAIN-CONTAINING"/>
    <property type="match status" value="1"/>
</dbReference>
<gene>
    <name evidence="11" type="ORF">ST47_g9096</name>
</gene>
<dbReference type="EC" id="2.3.2.31" evidence="2"/>
<dbReference type="InterPro" id="IPR031127">
    <property type="entry name" value="E3_UB_ligase_RBR"/>
</dbReference>
<keyword evidence="6" id="KW-0863">Zinc-finger</keyword>
<evidence type="ECO:0000259" key="10">
    <source>
        <dbReference type="PROSITE" id="PS51873"/>
    </source>
</evidence>
<dbReference type="Pfam" id="PF01485">
    <property type="entry name" value="IBR"/>
    <property type="match status" value="1"/>
</dbReference>
<evidence type="ECO:0000256" key="2">
    <source>
        <dbReference type="ARBA" id="ARBA00012251"/>
    </source>
</evidence>
<dbReference type="GO" id="GO:0008270">
    <property type="term" value="F:zinc ion binding"/>
    <property type="evidence" value="ECO:0007669"/>
    <property type="project" value="UniProtKB-KW"/>
</dbReference>
<reference evidence="11 12" key="1">
    <citation type="journal article" date="2016" name="Sci. Rep.">
        <title>Draft genome sequencing and secretome analysis of fungal phytopathogen Ascochyta rabiei provides insight into the necrotrophic effector repertoire.</title>
        <authorList>
            <person name="Verma S."/>
            <person name="Gazara R.K."/>
            <person name="Nizam S."/>
            <person name="Parween S."/>
            <person name="Chattopadhyay D."/>
            <person name="Verma P.K."/>
        </authorList>
    </citation>
    <scope>NUCLEOTIDE SEQUENCE [LARGE SCALE GENOMIC DNA]</scope>
    <source>
        <strain evidence="11 12">ArDII</strain>
    </source>
</reference>
<organism evidence="11 12">
    <name type="scientific">Didymella rabiei</name>
    <name type="common">Chickpea ascochyta blight fungus</name>
    <name type="synonym">Mycosphaerella rabiei</name>
    <dbReference type="NCBI Taxonomy" id="5454"/>
    <lineage>
        <taxon>Eukaryota</taxon>
        <taxon>Fungi</taxon>
        <taxon>Dikarya</taxon>
        <taxon>Ascomycota</taxon>
        <taxon>Pezizomycotina</taxon>
        <taxon>Dothideomycetes</taxon>
        <taxon>Pleosporomycetidae</taxon>
        <taxon>Pleosporales</taxon>
        <taxon>Pleosporineae</taxon>
        <taxon>Didymellaceae</taxon>
        <taxon>Ascochyta</taxon>
    </lineage>
</organism>
<dbReference type="SMART" id="SM00647">
    <property type="entry name" value="IBR"/>
    <property type="match status" value="1"/>
</dbReference>
<feature type="compositionally biased region" description="Basic and acidic residues" evidence="9">
    <location>
        <begin position="396"/>
        <end position="410"/>
    </location>
</feature>
<dbReference type="CDD" id="cd20335">
    <property type="entry name" value="BRcat_RBR"/>
    <property type="match status" value="1"/>
</dbReference>